<evidence type="ECO:0000256" key="1">
    <source>
        <dbReference type="SAM" id="MobiDB-lite"/>
    </source>
</evidence>
<feature type="transmembrane region" description="Helical" evidence="2">
    <location>
        <begin position="231"/>
        <end position="249"/>
    </location>
</feature>
<keyword evidence="2" id="KW-0812">Transmembrane</keyword>
<organism evidence="4 5">
    <name type="scientific">Ephemerocybe angulata</name>
    <dbReference type="NCBI Taxonomy" id="980116"/>
    <lineage>
        <taxon>Eukaryota</taxon>
        <taxon>Fungi</taxon>
        <taxon>Dikarya</taxon>
        <taxon>Basidiomycota</taxon>
        <taxon>Agaricomycotina</taxon>
        <taxon>Agaricomycetes</taxon>
        <taxon>Agaricomycetidae</taxon>
        <taxon>Agaricales</taxon>
        <taxon>Agaricineae</taxon>
        <taxon>Psathyrellaceae</taxon>
        <taxon>Ephemerocybe</taxon>
    </lineage>
</organism>
<feature type="compositionally biased region" description="Polar residues" evidence="1">
    <location>
        <begin position="28"/>
        <end position="37"/>
    </location>
</feature>
<feature type="transmembrane region" description="Helical" evidence="2">
    <location>
        <begin position="146"/>
        <end position="168"/>
    </location>
</feature>
<sequence>MPFGRRILKTPPRLKPGDEENAGVVASENPSEGSTGFSKDGLDEPNPEAQDPKARSFRHDAKIWHVYLEDAEKEAREQAELWRTGLESLLIFAGLFAAVVASFLIDSKKDLQSDSEQRMLYDIRASTRPVGVAYQVPTYTDTVNGLWVISLYLTLFSAIMGVLAKAWIAKYIPATTRHEASDAASRFMLDQQARSWYIQEVITLVPLLVQIATFLFLIGLFLQILDDNKKLGFTLMAFCISGGVVYVVITGTHLLSRTAPVNTPLSELLLVQLHQTTPDDGFHAQTLGDKDEVLAHILYAKLIRSPKHSSLDAAIEEVATKGLDEKWAKMLCQTKTPEIIASRLHRCVTTGTQDKERRHANISNQLMVLLWFAQLYEMDAKTPGVSYGTLDAALRSLLQPGFPLHRLNGVDSVHRPLLFTLCTNVLIILQSLEGSKAPMGVHGELEHFDLEVHELLDHPWEMALQRIDSEHRIGFMLAACRGAIKGRKVLKMTSAFILGLSFARAASRNIESGGGTEWDPSITKHDRNDAEELALLFICEAYRASIESFETMPVDLMRNSFSTWGVVEEVAQVEVALYDLPALSTIALPYLTGASRAHVEVVVVDILAVQCAGFNASTLKALAQCAAFGGDEVRHKWLRALTQLWDKFRVETTDGKLSQMIVDVLASTLQSGLETEARHSGTVKLIRDLYDSRNTSPLYPAVTKIVSHLVKVDPHLAEPYVQSLSEAERERERNTVLRSFRSALKGGTENRLSVLNPLASLLSSRGLGDKHKYLTFAWNDHEHFIVDVCNQLLAEIVDLEHVFDSTDVYLVTSDFLKSLVEETRLHGKLAPHILDASWCSELTEPNRPHAMFLIAKFFALCMDFTTCPSPTYKSPILRQLVQMALAKSLRVRPGVGQICANAITLILRKDVHSQHVQVISETILEHTNESSSARFTTPTEVIIRFSVLCKVASRVDLPGVIPRTLEAAVYWVREGGEGAIDAISHFFRNVERTTYYGALNQAIIPELKAFVPMGDKDYTINSRWIRLLAVLSDQSKPELREIARNMLQDVFPENALDTPQPLHRYWKNLTAGERVYWFETYCLLAKNIPEDFSRLLHVILQCWQHEEDFLVRGACFHAIHLLLETDENEWDEAVAKLVNLASNDSDPEVRYKAYSSLLILGKSEKPYAKKLWSLFKQNLISSMKDNDTRIRRLCLQFVPSTISIADHSLLAVICEATIKDEDRTLRVEALGHIQTYLATLAAGHKRFVVSHLSSILIEALRGPAHYGRVISVLSTLGPDDILDKDKNTKRVVGVQLLCFLGQWKAFKPLQSLIEKIIMNSRNEVEESIQPRGLHFEACQLALYEGLTSALKNQVNIHTRTAAVILFGKLLGSTDYESLLINEQDGAHNSDQIIIRRLAEICIDDGDTDLRHHALSSLKSAYEKAYWSKLIKKDLGRIMEEALAGPISANAHANAVSVIHDLVREDTGKRMYEDLLSPAIPRLMTVLVTDEDHPLKDVVKDIFLGKLSSSLADDKLNGDVWRAVTTSITQATGGNDTKSLETLAYTLPLSNGMAIWVTNMLASKLSHAPHSARSAIIGVLSILHSKYGFKMPELLRSATAGLIWVTLDDKENSRTRKGAILLLARLCHSSESAFEDLSASALQFVQLLENRELRSHIVEILSVICRDSRVRQSLLHPVISLSVDVDNQFPVGIVEFITRLISDGV</sequence>
<comment type="caution">
    <text evidence="4">The sequence shown here is derived from an EMBL/GenBank/DDBJ whole genome shotgun (WGS) entry which is preliminary data.</text>
</comment>
<dbReference type="Pfam" id="PF20153">
    <property type="entry name" value="DUF6535"/>
    <property type="match status" value="1"/>
</dbReference>
<feature type="transmembrane region" description="Helical" evidence="2">
    <location>
        <begin position="201"/>
        <end position="225"/>
    </location>
</feature>
<dbReference type="InterPro" id="IPR011989">
    <property type="entry name" value="ARM-like"/>
</dbReference>
<dbReference type="InterPro" id="IPR016024">
    <property type="entry name" value="ARM-type_fold"/>
</dbReference>
<dbReference type="Proteomes" id="UP000521943">
    <property type="component" value="Unassembled WGS sequence"/>
</dbReference>
<keyword evidence="2" id="KW-1133">Transmembrane helix</keyword>
<dbReference type="EMBL" id="JACGCI010000003">
    <property type="protein sequence ID" value="KAF6764919.1"/>
    <property type="molecule type" value="Genomic_DNA"/>
</dbReference>
<dbReference type="SUPFAM" id="SSF48371">
    <property type="entry name" value="ARM repeat"/>
    <property type="match status" value="2"/>
</dbReference>
<gene>
    <name evidence="4" type="ORF">DFP72DRAFT_1058725</name>
</gene>
<dbReference type="InterPro" id="IPR045338">
    <property type="entry name" value="DUF6535"/>
</dbReference>
<evidence type="ECO:0000259" key="3">
    <source>
        <dbReference type="Pfam" id="PF20153"/>
    </source>
</evidence>
<feature type="region of interest" description="Disordered" evidence="1">
    <location>
        <begin position="1"/>
        <end position="55"/>
    </location>
</feature>
<evidence type="ECO:0000313" key="4">
    <source>
        <dbReference type="EMBL" id="KAF6764919.1"/>
    </source>
</evidence>
<reference evidence="4 5" key="1">
    <citation type="submission" date="2020-07" db="EMBL/GenBank/DDBJ databases">
        <title>Comparative genomics of pyrophilous fungi reveals a link between fire events and developmental genes.</title>
        <authorList>
            <consortium name="DOE Joint Genome Institute"/>
            <person name="Steindorff A.S."/>
            <person name="Carver A."/>
            <person name="Calhoun S."/>
            <person name="Stillman K."/>
            <person name="Liu H."/>
            <person name="Lipzen A."/>
            <person name="Pangilinan J."/>
            <person name="Labutti K."/>
            <person name="Bruns T.D."/>
            <person name="Grigoriev I.V."/>
        </authorList>
    </citation>
    <scope>NUCLEOTIDE SEQUENCE [LARGE SCALE GENOMIC DNA]</scope>
    <source>
        <strain evidence="4 5">CBS 144469</strain>
    </source>
</reference>
<feature type="transmembrane region" description="Helical" evidence="2">
    <location>
        <begin position="86"/>
        <end position="105"/>
    </location>
</feature>
<dbReference type="Gene3D" id="1.25.10.10">
    <property type="entry name" value="Leucine-rich Repeat Variant"/>
    <property type="match status" value="1"/>
</dbReference>
<keyword evidence="5" id="KW-1185">Reference proteome</keyword>
<proteinExistence type="predicted"/>
<accession>A0A8H6IH82</accession>
<name>A0A8H6IH82_9AGAR</name>
<dbReference type="OrthoDB" id="3219854at2759"/>
<keyword evidence="2" id="KW-0472">Membrane</keyword>
<protein>
    <submittedName>
        <fullName evidence="4">Armadillo-type protein</fullName>
    </submittedName>
</protein>
<evidence type="ECO:0000256" key="2">
    <source>
        <dbReference type="SAM" id="Phobius"/>
    </source>
</evidence>
<evidence type="ECO:0000313" key="5">
    <source>
        <dbReference type="Proteomes" id="UP000521943"/>
    </source>
</evidence>
<feature type="domain" description="DUF6535" evidence="3">
    <location>
        <begin position="64"/>
        <end position="224"/>
    </location>
</feature>